<accession>A0A7R7XJY1</accession>
<dbReference type="GeneID" id="64971919"/>
<dbReference type="AlphaFoldDB" id="A0A7R7XJY1"/>
<sequence length="163" mass="17429">MKLSTTILSAVLAASSASALTHNPWLNCVHPQEVECGITDNQPSWEDATAMREYWAGVAVNEVDNEGADPEEDDPAKWGGANMQGTADAYGDACSDWTDGGANGALVKVCQKHADGNFSNVKSIPYVCFSLYMDVIMDECRDGDSVSGKLWADRYGAGLQITT</sequence>
<dbReference type="KEGG" id="apuu:APUU_30139S"/>
<reference evidence="2" key="2">
    <citation type="submission" date="2021-02" db="EMBL/GenBank/DDBJ databases">
        <title>Aspergillus puulaauensis MK2 genome sequence.</title>
        <authorList>
            <person name="Futagami T."/>
            <person name="Mori K."/>
            <person name="Kadooka C."/>
            <person name="Tanaka T."/>
        </authorList>
    </citation>
    <scope>NUCLEOTIDE SEQUENCE</scope>
    <source>
        <strain evidence="2">MK2</strain>
    </source>
</reference>
<dbReference type="Proteomes" id="UP000654913">
    <property type="component" value="Chromosome 3"/>
</dbReference>
<gene>
    <name evidence="2" type="ORF">APUU_30139S</name>
</gene>
<dbReference type="RefSeq" id="XP_041554108.1">
    <property type="nucleotide sequence ID" value="XM_041701199.1"/>
</dbReference>
<evidence type="ECO:0000313" key="2">
    <source>
        <dbReference type="EMBL" id="BCS21914.1"/>
    </source>
</evidence>
<dbReference type="EMBL" id="AP024445">
    <property type="protein sequence ID" value="BCS21914.1"/>
    <property type="molecule type" value="Genomic_DNA"/>
</dbReference>
<dbReference type="OrthoDB" id="5357700at2759"/>
<proteinExistence type="predicted"/>
<feature type="signal peptide" evidence="1">
    <location>
        <begin position="1"/>
        <end position="19"/>
    </location>
</feature>
<evidence type="ECO:0000256" key="1">
    <source>
        <dbReference type="SAM" id="SignalP"/>
    </source>
</evidence>
<name>A0A7R7XJY1_9EURO</name>
<protein>
    <submittedName>
        <fullName evidence="2">Uncharacterized protein</fullName>
    </submittedName>
</protein>
<reference evidence="2" key="1">
    <citation type="submission" date="2021-01" db="EMBL/GenBank/DDBJ databases">
        <authorList>
            <consortium name="Aspergillus puulaauensis MK2 genome sequencing consortium"/>
            <person name="Kazuki M."/>
            <person name="Futagami T."/>
        </authorList>
    </citation>
    <scope>NUCLEOTIDE SEQUENCE</scope>
    <source>
        <strain evidence="2">MK2</strain>
    </source>
</reference>
<organism evidence="2 3">
    <name type="scientific">Aspergillus puulaauensis</name>
    <dbReference type="NCBI Taxonomy" id="1220207"/>
    <lineage>
        <taxon>Eukaryota</taxon>
        <taxon>Fungi</taxon>
        <taxon>Dikarya</taxon>
        <taxon>Ascomycota</taxon>
        <taxon>Pezizomycotina</taxon>
        <taxon>Eurotiomycetes</taxon>
        <taxon>Eurotiomycetidae</taxon>
        <taxon>Eurotiales</taxon>
        <taxon>Aspergillaceae</taxon>
        <taxon>Aspergillus</taxon>
    </lineage>
</organism>
<keyword evidence="3" id="KW-1185">Reference proteome</keyword>
<feature type="chain" id="PRO_5031035484" evidence="1">
    <location>
        <begin position="20"/>
        <end position="163"/>
    </location>
</feature>
<evidence type="ECO:0000313" key="3">
    <source>
        <dbReference type="Proteomes" id="UP000654913"/>
    </source>
</evidence>
<keyword evidence="1" id="KW-0732">Signal</keyword>